<comment type="caution">
    <text evidence="1">The sequence shown here is derived from an EMBL/GenBank/DDBJ whole genome shotgun (WGS) entry which is preliminary data.</text>
</comment>
<accession>A0ABT3H329</accession>
<evidence type="ECO:0008006" key="3">
    <source>
        <dbReference type="Google" id="ProtNLM"/>
    </source>
</evidence>
<dbReference type="EMBL" id="JAPDFL010000001">
    <property type="protein sequence ID" value="MCW1934241.1"/>
    <property type="molecule type" value="Genomic_DNA"/>
</dbReference>
<sequence>MSKFTIAAFAGVVGLSFLAGCNQNRQEEFVMVEPAPEPIYVEPVTPKYR</sequence>
<name>A0ABT3H329_9RHOB</name>
<evidence type="ECO:0000313" key="1">
    <source>
        <dbReference type="EMBL" id="MCW1934241.1"/>
    </source>
</evidence>
<keyword evidence="2" id="KW-1185">Reference proteome</keyword>
<gene>
    <name evidence="1" type="ORF">OKW52_18765</name>
</gene>
<organism evidence="1 2">
    <name type="scientific">Pararhodobacter zhoushanensis</name>
    <dbReference type="NCBI Taxonomy" id="2479545"/>
    <lineage>
        <taxon>Bacteria</taxon>
        <taxon>Pseudomonadati</taxon>
        <taxon>Pseudomonadota</taxon>
        <taxon>Alphaproteobacteria</taxon>
        <taxon>Rhodobacterales</taxon>
        <taxon>Paracoccaceae</taxon>
        <taxon>Pararhodobacter</taxon>
    </lineage>
</organism>
<proteinExistence type="predicted"/>
<reference evidence="1 2" key="1">
    <citation type="submission" date="2022-10" db="EMBL/GenBank/DDBJ databases">
        <title>Pararhodobacter sp. nov., isolated from marine algae.</title>
        <authorList>
            <person name="Choi B.J."/>
            <person name="Kim J.M."/>
            <person name="Lee J.K."/>
            <person name="Choi D.G."/>
            <person name="Jeon C.O."/>
        </authorList>
    </citation>
    <scope>NUCLEOTIDE SEQUENCE [LARGE SCALE GENOMIC DNA]</scope>
    <source>
        <strain evidence="1 2">ZQ420</strain>
    </source>
</reference>
<evidence type="ECO:0000313" key="2">
    <source>
        <dbReference type="Proteomes" id="UP001208938"/>
    </source>
</evidence>
<dbReference type="Proteomes" id="UP001208938">
    <property type="component" value="Unassembled WGS sequence"/>
</dbReference>
<dbReference type="PROSITE" id="PS51257">
    <property type="entry name" value="PROKAR_LIPOPROTEIN"/>
    <property type="match status" value="1"/>
</dbReference>
<protein>
    <recommendedName>
        <fullName evidence="3">Lipoprotein</fullName>
    </recommendedName>
</protein>
<dbReference type="RefSeq" id="WP_164736600.1">
    <property type="nucleotide sequence ID" value="NZ_JAPDFL010000001.1"/>
</dbReference>